<evidence type="ECO:0000256" key="1">
    <source>
        <dbReference type="SAM" id="MobiDB-lite"/>
    </source>
</evidence>
<feature type="compositionally biased region" description="Basic and acidic residues" evidence="1">
    <location>
        <begin position="392"/>
        <end position="413"/>
    </location>
</feature>
<accession>A0A2A2M2H1</accession>
<dbReference type="AlphaFoldDB" id="A0A2A2M2H1"/>
<reference evidence="2 3" key="1">
    <citation type="journal article" date="2017" name="Curr. Biol.">
        <title>Genome architecture and evolution of a unichromosomal asexual nematode.</title>
        <authorList>
            <person name="Fradin H."/>
            <person name="Zegar C."/>
            <person name="Gutwein M."/>
            <person name="Lucas J."/>
            <person name="Kovtun M."/>
            <person name="Corcoran D."/>
            <person name="Baugh L.R."/>
            <person name="Kiontke K."/>
            <person name="Gunsalus K."/>
            <person name="Fitch D.H."/>
            <person name="Piano F."/>
        </authorList>
    </citation>
    <scope>NUCLEOTIDE SEQUENCE [LARGE SCALE GENOMIC DNA]</scope>
    <source>
        <strain evidence="2">PF1309</strain>
    </source>
</reference>
<feature type="region of interest" description="Disordered" evidence="1">
    <location>
        <begin position="178"/>
        <end position="199"/>
    </location>
</feature>
<keyword evidence="3" id="KW-1185">Reference proteome</keyword>
<feature type="compositionally biased region" description="Acidic residues" evidence="1">
    <location>
        <begin position="183"/>
        <end position="198"/>
    </location>
</feature>
<protein>
    <submittedName>
        <fullName evidence="2">Uncharacterized protein</fullName>
    </submittedName>
</protein>
<comment type="caution">
    <text evidence="2">The sequence shown here is derived from an EMBL/GenBank/DDBJ whole genome shotgun (WGS) entry which is preliminary data.</text>
</comment>
<sequence length="440" mass="47237">MGACLTGVVEQRRQRRFDRRGGQRNRWDWVGCDLDRKARPPHRIRRAGDHPGGIGAGLPRPGHVGAGEVEQARRQQRQPLRIGIDIGEEARAVGRGHVGMVVEQFDRAADAGERCLEFVADRIGEVAQVARAMLDRGGHRGEIGVKALDLDRGGGRHLRHAAAAAGDGAGRLAQALDRAGDAAGDEPADDDQQAEDGSDADRDLAAILVQAAEQRACGARQQQHADDAAVHDDGTGVVDADRGGAAEPFEAIDRTIGAVAAERGGGPAVQRGGDFGQRGKAAAPIDEAAIAVEQQDRGERRHLRRAQHGGEGVRGGDRIRGGRGRGRRIGTFGQDRGEAEVDTISGHDDAGRIERRARCRAWPVGGGGGSERGALRDQLRFGLADERVFVDAQEHRAEAGQRRDDEQRREQDRAQPQARPVALRPGLQRDDHAPVQGPRR</sequence>
<organism evidence="2 3">
    <name type="scientific">Diploscapter pachys</name>
    <dbReference type="NCBI Taxonomy" id="2018661"/>
    <lineage>
        <taxon>Eukaryota</taxon>
        <taxon>Metazoa</taxon>
        <taxon>Ecdysozoa</taxon>
        <taxon>Nematoda</taxon>
        <taxon>Chromadorea</taxon>
        <taxon>Rhabditida</taxon>
        <taxon>Rhabditina</taxon>
        <taxon>Rhabditomorpha</taxon>
        <taxon>Rhabditoidea</taxon>
        <taxon>Rhabditidae</taxon>
        <taxon>Diploscapter</taxon>
    </lineage>
</organism>
<feature type="region of interest" description="Disordered" evidence="1">
    <location>
        <begin position="392"/>
        <end position="440"/>
    </location>
</feature>
<gene>
    <name evidence="2" type="ORF">WR25_02233</name>
</gene>
<feature type="region of interest" description="Disordered" evidence="1">
    <location>
        <begin position="295"/>
        <end position="337"/>
    </location>
</feature>
<dbReference type="Proteomes" id="UP000218231">
    <property type="component" value="Unassembled WGS sequence"/>
</dbReference>
<proteinExistence type="predicted"/>
<dbReference type="EMBL" id="LIAE01006066">
    <property type="protein sequence ID" value="PAV92711.1"/>
    <property type="molecule type" value="Genomic_DNA"/>
</dbReference>
<evidence type="ECO:0000313" key="2">
    <source>
        <dbReference type="EMBL" id="PAV92711.1"/>
    </source>
</evidence>
<name>A0A2A2M2H1_9BILA</name>
<evidence type="ECO:0000313" key="3">
    <source>
        <dbReference type="Proteomes" id="UP000218231"/>
    </source>
</evidence>